<feature type="transmembrane region" description="Helical" evidence="1">
    <location>
        <begin position="483"/>
        <end position="501"/>
    </location>
</feature>
<evidence type="ECO:0000313" key="4">
    <source>
        <dbReference type="Proteomes" id="UP001138997"/>
    </source>
</evidence>
<dbReference type="RefSeq" id="WP_231449352.1">
    <property type="nucleotide sequence ID" value="NZ_JAJOMB010000030.1"/>
</dbReference>
<keyword evidence="1" id="KW-1133">Transmembrane helix</keyword>
<organism evidence="3 4">
    <name type="scientific">Kineosporia babensis</name>
    <dbReference type="NCBI Taxonomy" id="499548"/>
    <lineage>
        <taxon>Bacteria</taxon>
        <taxon>Bacillati</taxon>
        <taxon>Actinomycetota</taxon>
        <taxon>Actinomycetes</taxon>
        <taxon>Kineosporiales</taxon>
        <taxon>Kineosporiaceae</taxon>
        <taxon>Kineosporia</taxon>
    </lineage>
</organism>
<feature type="transmembrane region" description="Helical" evidence="1">
    <location>
        <begin position="303"/>
        <end position="322"/>
    </location>
</feature>
<dbReference type="AlphaFoldDB" id="A0A9X1NMK5"/>
<feature type="transmembrane region" description="Helical" evidence="1">
    <location>
        <begin position="384"/>
        <end position="404"/>
    </location>
</feature>
<keyword evidence="1" id="KW-0472">Membrane</keyword>
<dbReference type="InterPro" id="IPR017850">
    <property type="entry name" value="Alkaline_phosphatase_core_sf"/>
</dbReference>
<feature type="transmembrane region" description="Helical" evidence="1">
    <location>
        <begin position="424"/>
        <end position="447"/>
    </location>
</feature>
<proteinExistence type="predicted"/>
<keyword evidence="1" id="KW-0812">Transmembrane</keyword>
<feature type="chain" id="PRO_5040923858" evidence="2">
    <location>
        <begin position="25"/>
        <end position="673"/>
    </location>
</feature>
<feature type="transmembrane region" description="Helical" evidence="1">
    <location>
        <begin position="565"/>
        <end position="587"/>
    </location>
</feature>
<reference evidence="3" key="1">
    <citation type="submission" date="2021-11" db="EMBL/GenBank/DDBJ databases">
        <title>Streptomyces corallinus and Kineosporia corallina sp. nov., two new coral-derived marine actinobacteria.</title>
        <authorList>
            <person name="Buangrab K."/>
            <person name="Sutthacheep M."/>
            <person name="Yeemin T."/>
            <person name="Harunari E."/>
            <person name="Igarashi Y."/>
            <person name="Sripreechasak P."/>
            <person name="Kanchanasin P."/>
            <person name="Tanasupawat S."/>
            <person name="Phongsopitanun W."/>
        </authorList>
    </citation>
    <scope>NUCLEOTIDE SEQUENCE</scope>
    <source>
        <strain evidence="3">JCM 31032</strain>
    </source>
</reference>
<sequence>MKRSAALALLLALALTLLAGPAQAAARGPVVLIGTGGLSWNDVTGQQPALSRLQREADLGWLVVRSVEPSTCPIDGWLAVSAGARAAAGDPQCAEPALEQNGNTTTVAGWQQYVDQAKVDGYDAEPGRLGDLLAQAGLRSAAVGAGAAIALAESDGHVPQVWDSNQVRDALHTDPDVLTVDIGTTASQSVQDLDTRLRDTLAVLPTDARVIVASLSDSGTEPELQLLARSGPDVTGSLLGSTATRQDGLAQSTDLFPTILSALDLPIPPTVVGAPLQPVADEIQDRPGHLRDLEQASAAIDAIVPPFFVALIALQALLYLCCSGRWVPRLATAFACVPAATFAANLFPWWRAGHEGLALTAAVLLCSTVMAAVALLGPWRRAPLGAAGAVAAMTMAVLAADVLSGSGLALSALMGLQPVVAGRFYGFGNAAFAVFATASLLTAAAVAEPLVRRGRTGPALAAVAVVGATAVIVDGTPGLGSDFGGPPALIPGFAVLAFLVSGRTITRGRVLALGGLTLIVVTGIGLLDWLRPAEQQTHLGRFVQTLLDGGALTVIERKAALNLHILLTTYLVVLVPALLVLTGYRLWRRLPLSPQSLQQAYRQSPTLRPFLVAFGVSMLIAALLNDSGASIPADASLLVVPLLVAVAARAHREGQRARIGDASGSRTMARADR</sequence>
<keyword evidence="4" id="KW-1185">Reference proteome</keyword>
<evidence type="ECO:0000256" key="2">
    <source>
        <dbReference type="SAM" id="SignalP"/>
    </source>
</evidence>
<name>A0A9X1NMK5_9ACTN</name>
<feature type="transmembrane region" description="Helical" evidence="1">
    <location>
        <begin position="510"/>
        <end position="530"/>
    </location>
</feature>
<keyword evidence="2" id="KW-0732">Signal</keyword>
<feature type="transmembrane region" description="Helical" evidence="1">
    <location>
        <begin position="329"/>
        <end position="350"/>
    </location>
</feature>
<dbReference type="Proteomes" id="UP001138997">
    <property type="component" value="Unassembled WGS sequence"/>
</dbReference>
<evidence type="ECO:0000313" key="3">
    <source>
        <dbReference type="EMBL" id="MCD5316501.1"/>
    </source>
</evidence>
<feature type="transmembrane region" description="Helical" evidence="1">
    <location>
        <begin position="630"/>
        <end position="648"/>
    </location>
</feature>
<feature type="transmembrane region" description="Helical" evidence="1">
    <location>
        <begin position="356"/>
        <end position="377"/>
    </location>
</feature>
<gene>
    <name evidence="3" type="ORF">LR394_36955</name>
</gene>
<feature type="transmembrane region" description="Helical" evidence="1">
    <location>
        <begin position="459"/>
        <end position="477"/>
    </location>
</feature>
<feature type="transmembrane region" description="Helical" evidence="1">
    <location>
        <begin position="607"/>
        <end position="624"/>
    </location>
</feature>
<accession>A0A9X1NMK5</accession>
<dbReference type="SUPFAM" id="SSF53649">
    <property type="entry name" value="Alkaline phosphatase-like"/>
    <property type="match status" value="1"/>
</dbReference>
<dbReference type="EMBL" id="JAJOMB010000030">
    <property type="protein sequence ID" value="MCD5316501.1"/>
    <property type="molecule type" value="Genomic_DNA"/>
</dbReference>
<protein>
    <submittedName>
        <fullName evidence="3">Uncharacterized protein</fullName>
    </submittedName>
</protein>
<evidence type="ECO:0000256" key="1">
    <source>
        <dbReference type="SAM" id="Phobius"/>
    </source>
</evidence>
<comment type="caution">
    <text evidence="3">The sequence shown here is derived from an EMBL/GenBank/DDBJ whole genome shotgun (WGS) entry which is preliminary data.</text>
</comment>
<feature type="signal peptide" evidence="2">
    <location>
        <begin position="1"/>
        <end position="24"/>
    </location>
</feature>